<accession>A0A179DL91</accession>
<evidence type="ECO:0000256" key="3">
    <source>
        <dbReference type="ARBA" id="ARBA00023004"/>
    </source>
</evidence>
<dbReference type="GO" id="GO:0051537">
    <property type="term" value="F:2 iron, 2 sulfur cluster binding"/>
    <property type="evidence" value="ECO:0007669"/>
    <property type="project" value="UniProtKB-KW"/>
</dbReference>
<dbReference type="InterPro" id="IPR017941">
    <property type="entry name" value="Rieske_2Fe-2S"/>
</dbReference>
<dbReference type="EMBL" id="LWHJ01000011">
    <property type="protein sequence ID" value="OAQ41866.1"/>
    <property type="molecule type" value="Genomic_DNA"/>
</dbReference>
<reference evidence="7 8" key="2">
    <citation type="submission" date="2016-06" db="EMBL/GenBank/DDBJ databases">
        <title>Pedobacter psychrophilus sp. nov., isolated from Antarctic fragmentary rock.</title>
        <authorList>
            <person name="Svec P."/>
        </authorList>
    </citation>
    <scope>NUCLEOTIDE SEQUENCE [LARGE SCALE GENOMIC DNA]</scope>
    <source>
        <strain evidence="7 8">CCM 8644</strain>
    </source>
</reference>
<keyword evidence="1" id="KW-0001">2Fe-2S</keyword>
<evidence type="ECO:0000259" key="6">
    <source>
        <dbReference type="PROSITE" id="PS51296"/>
    </source>
</evidence>
<evidence type="ECO:0000256" key="4">
    <source>
        <dbReference type="ARBA" id="ARBA00023014"/>
    </source>
</evidence>
<dbReference type="PROSITE" id="PS51296">
    <property type="entry name" value="RIESKE"/>
    <property type="match status" value="1"/>
</dbReference>
<gene>
    <name evidence="7" type="ORF">A5893_01745</name>
</gene>
<evidence type="ECO:0000256" key="2">
    <source>
        <dbReference type="ARBA" id="ARBA00022723"/>
    </source>
</evidence>
<dbReference type="Gene3D" id="2.102.10.10">
    <property type="entry name" value="Rieske [2Fe-2S] iron-sulphur domain"/>
    <property type="match status" value="1"/>
</dbReference>
<keyword evidence="4" id="KW-0411">Iron-sulfur</keyword>
<protein>
    <recommendedName>
        <fullName evidence="6">Rieske domain-containing protein</fullName>
    </recommendedName>
</protein>
<keyword evidence="3" id="KW-0408">Iron</keyword>
<name>A0A179DL91_9SPHI</name>
<keyword evidence="5" id="KW-0732">Signal</keyword>
<feature type="domain" description="Rieske" evidence="6">
    <location>
        <begin position="80"/>
        <end position="150"/>
    </location>
</feature>
<keyword evidence="2" id="KW-0479">Metal-binding</keyword>
<dbReference type="Pfam" id="PF00355">
    <property type="entry name" value="Rieske"/>
    <property type="match status" value="1"/>
</dbReference>
<sequence>MERQEFLKTLGISFAAVCAGSCLASCGSKDTSTPSNPNPPVTNPPVATGSTVSANLSSLATVGASTKVSNVLFFRIASGDTASSFVATEAICPHQAGNLNWFQNQNLIICDLHASQYQQNGTVVSQPQGGGSTRTLKIYSTTVTSTSVIATIS</sequence>
<dbReference type="AlphaFoldDB" id="A0A179DL91"/>
<evidence type="ECO:0000256" key="1">
    <source>
        <dbReference type="ARBA" id="ARBA00022714"/>
    </source>
</evidence>
<dbReference type="SUPFAM" id="SSF50022">
    <property type="entry name" value="ISP domain"/>
    <property type="match status" value="1"/>
</dbReference>
<dbReference type="RefSeq" id="WP_068820897.1">
    <property type="nucleotide sequence ID" value="NZ_LWHJ01000011.1"/>
</dbReference>
<keyword evidence="8" id="KW-1185">Reference proteome</keyword>
<feature type="chain" id="PRO_5008100612" description="Rieske domain-containing protein" evidence="5">
    <location>
        <begin position="25"/>
        <end position="153"/>
    </location>
</feature>
<proteinExistence type="predicted"/>
<evidence type="ECO:0000256" key="5">
    <source>
        <dbReference type="SAM" id="SignalP"/>
    </source>
</evidence>
<feature type="signal peptide" evidence="5">
    <location>
        <begin position="1"/>
        <end position="24"/>
    </location>
</feature>
<organism evidence="7 8">
    <name type="scientific">Pedobacter psychrophilus</name>
    <dbReference type="NCBI Taxonomy" id="1826909"/>
    <lineage>
        <taxon>Bacteria</taxon>
        <taxon>Pseudomonadati</taxon>
        <taxon>Bacteroidota</taxon>
        <taxon>Sphingobacteriia</taxon>
        <taxon>Sphingobacteriales</taxon>
        <taxon>Sphingobacteriaceae</taxon>
        <taxon>Pedobacter</taxon>
    </lineage>
</organism>
<dbReference type="InterPro" id="IPR036922">
    <property type="entry name" value="Rieske_2Fe-2S_sf"/>
</dbReference>
<dbReference type="OrthoDB" id="165343at2"/>
<dbReference type="Proteomes" id="UP000078459">
    <property type="component" value="Unassembled WGS sequence"/>
</dbReference>
<evidence type="ECO:0000313" key="7">
    <source>
        <dbReference type="EMBL" id="OAQ41866.1"/>
    </source>
</evidence>
<comment type="caution">
    <text evidence="7">The sequence shown here is derived from an EMBL/GenBank/DDBJ whole genome shotgun (WGS) entry which is preliminary data.</text>
</comment>
<reference evidence="7 8" key="1">
    <citation type="submission" date="2016-04" db="EMBL/GenBank/DDBJ databases">
        <authorList>
            <person name="Evans L.H."/>
            <person name="Alamgir A."/>
            <person name="Owens N."/>
            <person name="Weber N.D."/>
            <person name="Virtaneva K."/>
            <person name="Barbian K."/>
            <person name="Babar A."/>
            <person name="Rosenke K."/>
        </authorList>
    </citation>
    <scope>NUCLEOTIDE SEQUENCE [LARGE SCALE GENOMIC DNA]</scope>
    <source>
        <strain evidence="7 8">CCM 8644</strain>
    </source>
</reference>
<dbReference type="STRING" id="1826909.A5893_01745"/>
<dbReference type="GO" id="GO:0046872">
    <property type="term" value="F:metal ion binding"/>
    <property type="evidence" value="ECO:0007669"/>
    <property type="project" value="UniProtKB-KW"/>
</dbReference>
<evidence type="ECO:0000313" key="8">
    <source>
        <dbReference type="Proteomes" id="UP000078459"/>
    </source>
</evidence>